<dbReference type="EMBL" id="FSQW01000001">
    <property type="protein sequence ID" value="SIN62815.1"/>
    <property type="molecule type" value="Genomic_DNA"/>
</dbReference>
<dbReference type="AlphaFoldDB" id="A0A1N6CWF3"/>
<accession>A0A1N6CWF3</accession>
<evidence type="ECO:0000313" key="2">
    <source>
        <dbReference type="Proteomes" id="UP000185192"/>
    </source>
</evidence>
<reference evidence="2" key="1">
    <citation type="submission" date="2016-11" db="EMBL/GenBank/DDBJ databases">
        <authorList>
            <person name="Varghese N."/>
            <person name="Submissions S."/>
        </authorList>
    </citation>
    <scope>NUCLEOTIDE SEQUENCE [LARGE SCALE GENOMIC DNA]</scope>
    <source>
        <strain evidence="2">DSM 22363</strain>
    </source>
</reference>
<organism evidence="1 2">
    <name type="scientific">Parasphingorhabdus marina DSM 22363</name>
    <dbReference type="NCBI Taxonomy" id="1123272"/>
    <lineage>
        <taxon>Bacteria</taxon>
        <taxon>Pseudomonadati</taxon>
        <taxon>Pseudomonadota</taxon>
        <taxon>Alphaproteobacteria</taxon>
        <taxon>Sphingomonadales</taxon>
        <taxon>Sphingomonadaceae</taxon>
        <taxon>Parasphingorhabdus</taxon>
    </lineage>
</organism>
<sequence>MRLMHRPRWLTSFLDLVLIMLGAMALLIANKLEGNRVLEAVSDTFGGPGLVASLPPMPVDQIFENQEARLSAEGIVRIQTLSRQVSESQNIVHIRVPVEQTREDRLQGWELAAARTASIAWQLRQNGVAEDRIVPRMPDSAVSEGPAHVTLELRTK</sequence>
<evidence type="ECO:0000313" key="1">
    <source>
        <dbReference type="EMBL" id="SIN62815.1"/>
    </source>
</evidence>
<gene>
    <name evidence="1" type="ORF">SAMN02745824_1133</name>
</gene>
<proteinExistence type="predicted"/>
<name>A0A1N6CWF3_9SPHN</name>
<dbReference type="Proteomes" id="UP000185192">
    <property type="component" value="Unassembled WGS sequence"/>
</dbReference>
<dbReference type="STRING" id="1123272.SAMN02745824_1133"/>
<protein>
    <submittedName>
        <fullName evidence="1">OmpA family protein</fullName>
    </submittedName>
</protein>
<dbReference type="RefSeq" id="WP_074204098.1">
    <property type="nucleotide sequence ID" value="NZ_FSQW01000001.1"/>
</dbReference>
<keyword evidence="2" id="KW-1185">Reference proteome</keyword>